<feature type="compositionally biased region" description="Polar residues" evidence="1">
    <location>
        <begin position="31"/>
        <end position="45"/>
    </location>
</feature>
<dbReference type="AlphaFoldDB" id="A0ABD3F5T9"/>
<feature type="compositionally biased region" description="Low complexity" evidence="1">
    <location>
        <begin position="117"/>
        <end position="130"/>
    </location>
</feature>
<feature type="compositionally biased region" description="Gly residues" evidence="1">
    <location>
        <begin position="167"/>
        <end position="177"/>
    </location>
</feature>
<accession>A0ABD3F5T9</accession>
<evidence type="ECO:0000313" key="2">
    <source>
        <dbReference type="EMBL" id="KAL3661385.1"/>
    </source>
</evidence>
<name>A0ABD3F5T9_9STRA</name>
<feature type="compositionally biased region" description="Pro residues" evidence="1">
    <location>
        <begin position="16"/>
        <end position="28"/>
    </location>
</feature>
<sequence length="222" mass="22344">MTLAHSEGSNVDGPDIAPPNFPPLPLPPTDLRTSVPTTFQVTVIRNTNQPATTPPSPPSNPSPQKRESASAASQDTFKEAITGTNLNSTGKNLSTKTSDGKATLSATTPPVQEQVKALSSPTAVVPSSTSQDTFREVITANSHRSGSSNEVEVSTGSVKTPATGTNANGGDGGGDGGVATIPKQNGQSGAVSTNGSESSAASRVAASVLPIVVLAACMYVAF</sequence>
<evidence type="ECO:0000313" key="3">
    <source>
        <dbReference type="Proteomes" id="UP001632037"/>
    </source>
</evidence>
<feature type="compositionally biased region" description="Polar residues" evidence="1">
    <location>
        <begin position="139"/>
        <end position="160"/>
    </location>
</feature>
<feature type="region of interest" description="Disordered" evidence="1">
    <location>
        <begin position="1"/>
        <end position="199"/>
    </location>
</feature>
<dbReference type="Proteomes" id="UP001632037">
    <property type="component" value="Unassembled WGS sequence"/>
</dbReference>
<feature type="compositionally biased region" description="Polar residues" evidence="1">
    <location>
        <begin position="182"/>
        <end position="197"/>
    </location>
</feature>
<comment type="caution">
    <text evidence="2">The sequence shown here is derived from an EMBL/GenBank/DDBJ whole genome shotgun (WGS) entry which is preliminary data.</text>
</comment>
<evidence type="ECO:0000256" key="1">
    <source>
        <dbReference type="SAM" id="MobiDB-lite"/>
    </source>
</evidence>
<reference evidence="2 3" key="1">
    <citation type="submission" date="2024-09" db="EMBL/GenBank/DDBJ databases">
        <title>Genome sequencing and assembly of Phytophthora oleae, isolate VK10A, causative agent of rot of olive drupes.</title>
        <authorList>
            <person name="Conti Taguali S."/>
            <person name="Riolo M."/>
            <person name="La Spada F."/>
            <person name="Cacciola S.O."/>
            <person name="Dionisio G."/>
        </authorList>
    </citation>
    <scope>NUCLEOTIDE SEQUENCE [LARGE SCALE GENOMIC DNA]</scope>
    <source>
        <strain evidence="2 3">VK10A</strain>
    </source>
</reference>
<proteinExistence type="predicted"/>
<keyword evidence="3" id="KW-1185">Reference proteome</keyword>
<feature type="compositionally biased region" description="Polar residues" evidence="1">
    <location>
        <begin position="82"/>
        <end position="97"/>
    </location>
</feature>
<protein>
    <submittedName>
        <fullName evidence="2">Uncharacterized protein</fullName>
    </submittedName>
</protein>
<dbReference type="EMBL" id="JBIMZQ010000036">
    <property type="protein sequence ID" value="KAL3661385.1"/>
    <property type="molecule type" value="Genomic_DNA"/>
</dbReference>
<gene>
    <name evidence="2" type="ORF">V7S43_013588</name>
</gene>
<feature type="compositionally biased region" description="Pro residues" evidence="1">
    <location>
        <begin position="52"/>
        <end position="61"/>
    </location>
</feature>
<organism evidence="2 3">
    <name type="scientific">Phytophthora oleae</name>
    <dbReference type="NCBI Taxonomy" id="2107226"/>
    <lineage>
        <taxon>Eukaryota</taxon>
        <taxon>Sar</taxon>
        <taxon>Stramenopiles</taxon>
        <taxon>Oomycota</taxon>
        <taxon>Peronosporomycetes</taxon>
        <taxon>Peronosporales</taxon>
        <taxon>Peronosporaceae</taxon>
        <taxon>Phytophthora</taxon>
    </lineage>
</organism>